<protein>
    <submittedName>
        <fullName evidence="5">WD40-repeat-containing domain protein</fullName>
    </submittedName>
</protein>
<feature type="region of interest" description="Disordered" evidence="4">
    <location>
        <begin position="1"/>
        <end position="35"/>
    </location>
</feature>
<evidence type="ECO:0000256" key="2">
    <source>
        <dbReference type="ARBA" id="ARBA00022737"/>
    </source>
</evidence>
<feature type="repeat" description="WD" evidence="3">
    <location>
        <begin position="237"/>
        <end position="279"/>
    </location>
</feature>
<dbReference type="Pfam" id="PF00400">
    <property type="entry name" value="WD40"/>
    <property type="match status" value="2"/>
</dbReference>
<dbReference type="PROSITE" id="PS00678">
    <property type="entry name" value="WD_REPEATS_1"/>
    <property type="match status" value="2"/>
</dbReference>
<dbReference type="EMBL" id="JBBJBU010000001">
    <property type="protein sequence ID" value="KAK7207975.1"/>
    <property type="molecule type" value="Genomic_DNA"/>
</dbReference>
<dbReference type="SMART" id="SM00320">
    <property type="entry name" value="WD40"/>
    <property type="match status" value="4"/>
</dbReference>
<proteinExistence type="predicted"/>
<evidence type="ECO:0000313" key="5">
    <source>
        <dbReference type="EMBL" id="KAK7207975.1"/>
    </source>
</evidence>
<dbReference type="InterPro" id="IPR019775">
    <property type="entry name" value="WD40_repeat_CS"/>
</dbReference>
<dbReference type="GeneID" id="90037208"/>
<reference evidence="5 6" key="1">
    <citation type="submission" date="2024-03" db="EMBL/GenBank/DDBJ databases">
        <title>Genome-scale model development and genomic sequencing of the oleaginous clade Lipomyces.</title>
        <authorList>
            <consortium name="Lawrence Berkeley National Laboratory"/>
            <person name="Czajka J.J."/>
            <person name="Han Y."/>
            <person name="Kim J."/>
            <person name="Mondo S.J."/>
            <person name="Hofstad B.A."/>
            <person name="Robles A."/>
            <person name="Haridas S."/>
            <person name="Riley R."/>
            <person name="LaButti K."/>
            <person name="Pangilinan J."/>
            <person name="Andreopoulos W."/>
            <person name="Lipzen A."/>
            <person name="Yan J."/>
            <person name="Wang M."/>
            <person name="Ng V."/>
            <person name="Grigoriev I.V."/>
            <person name="Spatafora J.W."/>
            <person name="Magnuson J.K."/>
            <person name="Baker S.E."/>
            <person name="Pomraning K.R."/>
        </authorList>
    </citation>
    <scope>NUCLEOTIDE SEQUENCE [LARGE SCALE GENOMIC DNA]</scope>
    <source>
        <strain evidence="5 6">Phaff 52-87</strain>
    </source>
</reference>
<comment type="caution">
    <text evidence="5">The sequence shown here is derived from an EMBL/GenBank/DDBJ whole genome shotgun (WGS) entry which is preliminary data.</text>
</comment>
<dbReference type="InterPro" id="IPR015943">
    <property type="entry name" value="WD40/YVTN_repeat-like_dom_sf"/>
</dbReference>
<dbReference type="PANTHER" id="PTHR19919">
    <property type="entry name" value="WD REPEAT CONTAINING PROTEIN"/>
    <property type="match status" value="1"/>
</dbReference>
<dbReference type="RefSeq" id="XP_064771008.1">
    <property type="nucleotide sequence ID" value="XM_064911696.1"/>
</dbReference>
<dbReference type="InterPro" id="IPR045159">
    <property type="entry name" value="DCAF7-like"/>
</dbReference>
<dbReference type="Proteomes" id="UP001498771">
    <property type="component" value="Unassembled WGS sequence"/>
</dbReference>
<dbReference type="SUPFAM" id="SSF50978">
    <property type="entry name" value="WD40 repeat-like"/>
    <property type="match status" value="1"/>
</dbReference>
<gene>
    <name evidence="5" type="ORF">BZA70DRAFT_272629</name>
</gene>
<evidence type="ECO:0000256" key="1">
    <source>
        <dbReference type="ARBA" id="ARBA00022574"/>
    </source>
</evidence>
<feature type="repeat" description="WD" evidence="3">
    <location>
        <begin position="327"/>
        <end position="369"/>
    </location>
</feature>
<dbReference type="PROSITE" id="PS50294">
    <property type="entry name" value="WD_REPEATS_REGION"/>
    <property type="match status" value="1"/>
</dbReference>
<evidence type="ECO:0000313" key="6">
    <source>
        <dbReference type="Proteomes" id="UP001498771"/>
    </source>
</evidence>
<evidence type="ECO:0000256" key="4">
    <source>
        <dbReference type="SAM" id="MobiDB-lite"/>
    </source>
</evidence>
<sequence length="406" mass="43738">MAQPSLTKRSSFSILTQPPVGMPRSSGPASASAIPSSASVSGSGLLASAMSNSSSGGSRQTTASATPRRGAYFESHWPLYAVDWSTSAFQRGPGRIAVATCTEDSNNRIQILQPTPVAETQANGQQIPSLELNKTAESAVVYPCTRVRWDPFAGRAMGGNIERLATAGDFLRIWEYNPETMTLRQSSLLANKTKSDYTAPLTSLDWNATDNSLVITSSIDTTCTIWDLNTSTAKTQLIAHDKEVFDARFTTGSADVFASVGADGSVRVFDLRSLEHSTIIYEPVNPPPLLRISTNSRDPNMLATFSIDSNVVHVLDIRSPGTPVIELDAHMGNINAVEWAPKQRNAIATCSDDCQVLVWDVSSNRPDIAFAYTENAEVNNLTWSANGEWIGAIAGRGLQAVRMGYK</sequence>
<feature type="region of interest" description="Disordered" evidence="4">
    <location>
        <begin position="48"/>
        <end position="67"/>
    </location>
</feature>
<dbReference type="PROSITE" id="PS50082">
    <property type="entry name" value="WD_REPEATS_2"/>
    <property type="match status" value="3"/>
</dbReference>
<feature type="compositionally biased region" description="Polar residues" evidence="4">
    <location>
        <begin position="1"/>
        <end position="16"/>
    </location>
</feature>
<accession>A0ABR1FDS2</accession>
<keyword evidence="2" id="KW-0677">Repeat</keyword>
<dbReference type="InterPro" id="IPR001680">
    <property type="entry name" value="WD40_rpt"/>
</dbReference>
<evidence type="ECO:0000256" key="3">
    <source>
        <dbReference type="PROSITE-ProRule" id="PRU00221"/>
    </source>
</evidence>
<keyword evidence="1 3" id="KW-0853">WD repeat</keyword>
<feature type="compositionally biased region" description="Low complexity" evidence="4">
    <location>
        <begin position="25"/>
        <end position="35"/>
    </location>
</feature>
<feature type="repeat" description="WD" evidence="3">
    <location>
        <begin position="194"/>
        <end position="236"/>
    </location>
</feature>
<organism evidence="5 6">
    <name type="scientific">Myxozyma melibiosi</name>
    <dbReference type="NCBI Taxonomy" id="54550"/>
    <lineage>
        <taxon>Eukaryota</taxon>
        <taxon>Fungi</taxon>
        <taxon>Dikarya</taxon>
        <taxon>Ascomycota</taxon>
        <taxon>Saccharomycotina</taxon>
        <taxon>Lipomycetes</taxon>
        <taxon>Lipomycetales</taxon>
        <taxon>Lipomycetaceae</taxon>
        <taxon>Myxozyma</taxon>
    </lineage>
</organism>
<dbReference type="Gene3D" id="2.130.10.10">
    <property type="entry name" value="YVTN repeat-like/Quinoprotein amine dehydrogenase"/>
    <property type="match status" value="1"/>
</dbReference>
<feature type="compositionally biased region" description="Low complexity" evidence="4">
    <location>
        <begin position="48"/>
        <end position="58"/>
    </location>
</feature>
<dbReference type="InterPro" id="IPR036322">
    <property type="entry name" value="WD40_repeat_dom_sf"/>
</dbReference>
<keyword evidence="6" id="KW-1185">Reference proteome</keyword>
<name>A0ABR1FDS2_9ASCO</name>